<proteinExistence type="inferred from homology"/>
<keyword evidence="3" id="KW-0472">Membrane</keyword>
<evidence type="ECO:0000313" key="4">
    <source>
        <dbReference type="EMBL" id="KAJ8064631.1"/>
    </source>
</evidence>
<organism evidence="4 5">
    <name type="scientific">Sclerotinia nivalis</name>
    <dbReference type="NCBI Taxonomy" id="352851"/>
    <lineage>
        <taxon>Eukaryota</taxon>
        <taxon>Fungi</taxon>
        <taxon>Dikarya</taxon>
        <taxon>Ascomycota</taxon>
        <taxon>Pezizomycotina</taxon>
        <taxon>Leotiomycetes</taxon>
        <taxon>Helotiales</taxon>
        <taxon>Sclerotiniaceae</taxon>
        <taxon>Sclerotinia</taxon>
    </lineage>
</organism>
<feature type="transmembrane region" description="Helical" evidence="3">
    <location>
        <begin position="26"/>
        <end position="48"/>
    </location>
</feature>
<keyword evidence="3" id="KW-0812">Transmembrane</keyword>
<sequence length="243" mass="28011">MGQWEEEPEAFPFLSSSSARKQEKKYVTAIGLHLCIFLLYSLAILSYLKYHTSKSKISLSEMSFNQEELLVNPQYFGLAESSIYAGAPSTDLDNAWQDLLSGINIRVSQAELERTNQTSVQLQNSQDRLAWLEAFHQLHCVKFVRQAIYSNHYFPDVSGDERTHWLLHADHCVELLRQAVMCHADTSLMTFEWTSENEKPMLKLDGPKHTCVNWDDLRLKVQPRIVSDEEMGSLKNPSIRRNM</sequence>
<dbReference type="PANTHER" id="PTHR33365:SF4">
    <property type="entry name" value="CYCLOCHLOROTINE BIOSYNTHESIS PROTEIN O"/>
    <property type="match status" value="1"/>
</dbReference>
<accession>A0A9X0AKU0</accession>
<evidence type="ECO:0000256" key="2">
    <source>
        <dbReference type="ARBA" id="ARBA00035112"/>
    </source>
</evidence>
<keyword evidence="3" id="KW-1133">Transmembrane helix</keyword>
<evidence type="ECO:0000313" key="5">
    <source>
        <dbReference type="Proteomes" id="UP001152300"/>
    </source>
</evidence>
<name>A0A9X0AKU0_9HELO</name>
<comment type="similarity">
    <text evidence="2">Belongs to the ustYa family.</text>
</comment>
<gene>
    <name evidence="4" type="ORF">OCU04_006957</name>
</gene>
<comment type="caution">
    <text evidence="4">The sequence shown here is derived from an EMBL/GenBank/DDBJ whole genome shotgun (WGS) entry which is preliminary data.</text>
</comment>
<dbReference type="AlphaFoldDB" id="A0A9X0AKU0"/>
<comment type="pathway">
    <text evidence="1">Mycotoxin biosynthesis.</text>
</comment>
<evidence type="ECO:0000256" key="3">
    <source>
        <dbReference type="SAM" id="Phobius"/>
    </source>
</evidence>
<dbReference type="InterPro" id="IPR021765">
    <property type="entry name" value="UstYa-like"/>
</dbReference>
<dbReference type="PANTHER" id="PTHR33365">
    <property type="entry name" value="YALI0B05434P"/>
    <property type="match status" value="1"/>
</dbReference>
<evidence type="ECO:0000256" key="1">
    <source>
        <dbReference type="ARBA" id="ARBA00004685"/>
    </source>
</evidence>
<evidence type="ECO:0008006" key="6">
    <source>
        <dbReference type="Google" id="ProtNLM"/>
    </source>
</evidence>
<dbReference type="EMBL" id="JAPEIS010000007">
    <property type="protein sequence ID" value="KAJ8064631.1"/>
    <property type="molecule type" value="Genomic_DNA"/>
</dbReference>
<dbReference type="Proteomes" id="UP001152300">
    <property type="component" value="Unassembled WGS sequence"/>
</dbReference>
<reference evidence="4" key="1">
    <citation type="submission" date="2022-11" db="EMBL/GenBank/DDBJ databases">
        <title>Genome Resource of Sclerotinia nivalis Strain SnTB1, a Plant Pathogen Isolated from American Ginseng.</title>
        <authorList>
            <person name="Fan S."/>
        </authorList>
    </citation>
    <scope>NUCLEOTIDE SEQUENCE</scope>
    <source>
        <strain evidence="4">SnTB1</strain>
    </source>
</reference>
<dbReference type="OrthoDB" id="3687641at2759"/>
<dbReference type="GO" id="GO:0043386">
    <property type="term" value="P:mycotoxin biosynthetic process"/>
    <property type="evidence" value="ECO:0007669"/>
    <property type="project" value="InterPro"/>
</dbReference>
<dbReference type="Pfam" id="PF11807">
    <property type="entry name" value="UstYa"/>
    <property type="match status" value="1"/>
</dbReference>
<protein>
    <recommendedName>
        <fullName evidence="6">Tat pathway signal sequence</fullName>
    </recommendedName>
</protein>
<keyword evidence="5" id="KW-1185">Reference proteome</keyword>